<organism evidence="3 4">
    <name type="scientific">Rhodotorula graminis (strain WP1)</name>
    <dbReference type="NCBI Taxonomy" id="578459"/>
    <lineage>
        <taxon>Eukaryota</taxon>
        <taxon>Fungi</taxon>
        <taxon>Dikarya</taxon>
        <taxon>Basidiomycota</taxon>
        <taxon>Pucciniomycotina</taxon>
        <taxon>Microbotryomycetes</taxon>
        <taxon>Sporidiobolales</taxon>
        <taxon>Sporidiobolaceae</taxon>
        <taxon>Rhodotorula</taxon>
    </lineage>
</organism>
<dbReference type="OMA" id="WEAEIEM"/>
<evidence type="ECO:0000313" key="3">
    <source>
        <dbReference type="EMBL" id="KPV73496.1"/>
    </source>
</evidence>
<dbReference type="OrthoDB" id="2528296at2759"/>
<dbReference type="RefSeq" id="XP_018269545.1">
    <property type="nucleotide sequence ID" value="XM_018417465.1"/>
</dbReference>
<sequence length="380" mass="40667">MAPNVRLLLWGLVLGVLAAFLPRLDLPSILPASVSSRLPFLPSHALHTTEVGKRWAGPFARYQAGIEPHPGHEHSVEADWEAEIEMQLRFGSKESGRELEKEYKRQLREVERRAEHAGVENGLRETLPVYFVEQGDDVDIGALERIGAEINSLNPQSVILLAPHETTTSHLVVTSAPHVTSASSPPLSFPSSPRLASALLRSFAHLAPSGVPATSSAVLALSSTSTRVLRALALDPDTELVNVALPVVEARDAQWGAERWWDVGKAVYGLLHEKDEVKGGQRRGGYRNAVVLALGTAAPKKKTPSSSFAKQLASALADQTSHAREQSLHALYSSASGTKPQRGVDGARVALYAAVAAAGDGEGEPLEGGAGWRLGHLPVR</sequence>
<evidence type="ECO:0000313" key="4">
    <source>
        <dbReference type="Proteomes" id="UP000053890"/>
    </source>
</evidence>
<proteinExistence type="predicted"/>
<dbReference type="EMBL" id="KQ474082">
    <property type="protein sequence ID" value="KPV73496.1"/>
    <property type="molecule type" value="Genomic_DNA"/>
</dbReference>
<feature type="signal peptide" evidence="2">
    <location>
        <begin position="1"/>
        <end position="18"/>
    </location>
</feature>
<keyword evidence="1" id="KW-0175">Coiled coil</keyword>
<gene>
    <name evidence="3" type="ORF">RHOBADRAFT_54715</name>
</gene>
<keyword evidence="2" id="KW-0732">Signal</keyword>
<accession>A0A0P9F1L4</accession>
<feature type="coiled-coil region" evidence="1">
    <location>
        <begin position="93"/>
        <end position="120"/>
    </location>
</feature>
<dbReference type="STRING" id="578459.A0A0P9F1L4"/>
<evidence type="ECO:0000256" key="1">
    <source>
        <dbReference type="SAM" id="Coils"/>
    </source>
</evidence>
<dbReference type="Gene3D" id="3.40.830.10">
    <property type="entry name" value="LigB-like"/>
    <property type="match status" value="1"/>
</dbReference>
<evidence type="ECO:0008006" key="5">
    <source>
        <dbReference type="Google" id="ProtNLM"/>
    </source>
</evidence>
<dbReference type="AlphaFoldDB" id="A0A0P9F1L4"/>
<feature type="chain" id="PRO_5006156806" description="Extradiol ring-cleavage dioxygenase class III enzyme subunit B domain-containing protein" evidence="2">
    <location>
        <begin position="19"/>
        <end position="380"/>
    </location>
</feature>
<dbReference type="Proteomes" id="UP000053890">
    <property type="component" value="Unassembled WGS sequence"/>
</dbReference>
<reference evidence="3 4" key="1">
    <citation type="journal article" date="2015" name="Front. Microbiol.">
        <title>Genome sequence of the plant growth promoting endophytic yeast Rhodotorula graminis WP1.</title>
        <authorList>
            <person name="Firrincieli A."/>
            <person name="Otillar R."/>
            <person name="Salamov A."/>
            <person name="Schmutz J."/>
            <person name="Khan Z."/>
            <person name="Redman R.S."/>
            <person name="Fleck N.D."/>
            <person name="Lindquist E."/>
            <person name="Grigoriev I.V."/>
            <person name="Doty S.L."/>
        </authorList>
    </citation>
    <scope>NUCLEOTIDE SEQUENCE [LARGE SCALE GENOMIC DNA]</scope>
    <source>
        <strain evidence="3 4">WP1</strain>
    </source>
</reference>
<evidence type="ECO:0000256" key="2">
    <source>
        <dbReference type="SAM" id="SignalP"/>
    </source>
</evidence>
<keyword evidence="4" id="KW-1185">Reference proteome</keyword>
<dbReference type="GeneID" id="28977913"/>
<protein>
    <recommendedName>
        <fullName evidence="5">Extradiol ring-cleavage dioxygenase class III enzyme subunit B domain-containing protein</fullName>
    </recommendedName>
</protein>
<name>A0A0P9F1L4_RHOGW</name>